<keyword evidence="3" id="KW-0808">Transferase</keyword>
<protein>
    <submittedName>
        <fullName evidence="3">Phthiocerol synthesis polyketide synthase type I PpsC</fullName>
        <ecNumber evidence="3">2.3.1.41</ecNumber>
    </submittedName>
</protein>
<evidence type="ECO:0000313" key="4">
    <source>
        <dbReference type="Proteomes" id="UP000319342"/>
    </source>
</evidence>
<dbReference type="InterPro" id="IPR011032">
    <property type="entry name" value="GroES-like_sf"/>
</dbReference>
<dbReference type="PANTHER" id="PTHR44013:SF1">
    <property type="entry name" value="ZINC-TYPE ALCOHOL DEHYDROGENASE-LIKE PROTEIN C16A3.02C"/>
    <property type="match status" value="1"/>
</dbReference>
<dbReference type="Proteomes" id="UP000319342">
    <property type="component" value="Chromosome"/>
</dbReference>
<dbReference type="Pfam" id="PF13602">
    <property type="entry name" value="ADH_zinc_N_2"/>
    <property type="match status" value="1"/>
</dbReference>
<dbReference type="SUPFAM" id="SSF50129">
    <property type="entry name" value="GroES-like"/>
    <property type="match status" value="1"/>
</dbReference>
<accession>A0A518CVC6</accession>
<organism evidence="3 4">
    <name type="scientific">Rohdeia mirabilis</name>
    <dbReference type="NCBI Taxonomy" id="2528008"/>
    <lineage>
        <taxon>Bacteria</taxon>
        <taxon>Pseudomonadati</taxon>
        <taxon>Planctomycetota</taxon>
        <taxon>Planctomycetia</taxon>
        <taxon>Planctomycetia incertae sedis</taxon>
        <taxon>Rohdeia</taxon>
    </lineage>
</organism>
<reference evidence="3 4" key="1">
    <citation type="submission" date="2019-02" db="EMBL/GenBank/DDBJ databases">
        <title>Deep-cultivation of Planctomycetes and their phenomic and genomic characterization uncovers novel biology.</title>
        <authorList>
            <person name="Wiegand S."/>
            <person name="Jogler M."/>
            <person name="Boedeker C."/>
            <person name="Pinto D."/>
            <person name="Vollmers J."/>
            <person name="Rivas-Marin E."/>
            <person name="Kohn T."/>
            <person name="Peeters S.H."/>
            <person name="Heuer A."/>
            <person name="Rast P."/>
            <person name="Oberbeckmann S."/>
            <person name="Bunk B."/>
            <person name="Jeske O."/>
            <person name="Meyerdierks A."/>
            <person name="Storesund J.E."/>
            <person name="Kallscheuer N."/>
            <person name="Luecker S."/>
            <person name="Lage O.M."/>
            <person name="Pohl T."/>
            <person name="Merkel B.J."/>
            <person name="Hornburger P."/>
            <person name="Mueller R.-W."/>
            <person name="Bruemmer F."/>
            <person name="Labrenz M."/>
            <person name="Spormann A.M."/>
            <person name="Op den Camp H."/>
            <person name="Overmann J."/>
            <person name="Amann R."/>
            <person name="Jetten M.S.M."/>
            <person name="Mascher T."/>
            <person name="Medema M.H."/>
            <person name="Devos D.P."/>
            <person name="Kaster A.-K."/>
            <person name="Ovreas L."/>
            <person name="Rohde M."/>
            <person name="Galperin M.Y."/>
            <person name="Jogler C."/>
        </authorList>
    </citation>
    <scope>NUCLEOTIDE SEQUENCE [LARGE SCALE GENOMIC DNA]</scope>
    <source>
        <strain evidence="3 4">Pla163</strain>
    </source>
</reference>
<proteinExistence type="predicted"/>
<dbReference type="InterPro" id="IPR036291">
    <property type="entry name" value="NAD(P)-bd_dom_sf"/>
</dbReference>
<dbReference type="Gene3D" id="3.90.180.10">
    <property type="entry name" value="Medium-chain alcohol dehydrogenases, catalytic domain"/>
    <property type="match status" value="1"/>
</dbReference>
<dbReference type="GO" id="GO:0016491">
    <property type="term" value="F:oxidoreductase activity"/>
    <property type="evidence" value="ECO:0007669"/>
    <property type="project" value="InterPro"/>
</dbReference>
<evidence type="ECO:0000259" key="2">
    <source>
        <dbReference type="SMART" id="SM00829"/>
    </source>
</evidence>
<keyword evidence="4" id="KW-1185">Reference proteome</keyword>
<dbReference type="Pfam" id="PF08240">
    <property type="entry name" value="ADH_N"/>
    <property type="match status" value="1"/>
</dbReference>
<dbReference type="SMART" id="SM00829">
    <property type="entry name" value="PKS_ER"/>
    <property type="match status" value="1"/>
</dbReference>
<dbReference type="Gene3D" id="3.40.50.720">
    <property type="entry name" value="NAD(P)-binding Rossmann-like Domain"/>
    <property type="match status" value="1"/>
</dbReference>
<name>A0A518CVC6_9BACT</name>
<dbReference type="EMBL" id="CP036290">
    <property type="protein sequence ID" value="QDU83169.1"/>
    <property type="molecule type" value="Genomic_DNA"/>
</dbReference>
<dbReference type="GO" id="GO:0004315">
    <property type="term" value="F:3-oxoacyl-[acyl-carrier-protein] synthase activity"/>
    <property type="evidence" value="ECO:0007669"/>
    <property type="project" value="UniProtKB-EC"/>
</dbReference>
<gene>
    <name evidence="3" type="primary">ppsC</name>
    <name evidence="3" type="ORF">Pla163_02660</name>
</gene>
<dbReference type="InterPro" id="IPR013154">
    <property type="entry name" value="ADH-like_N"/>
</dbReference>
<sequence>MTASAPAPILVPMATPTDSRTDSPPALPATMRAATYARYGTPDVIELRDLPLPTVGARDVLVRTRATVVGMGDWRMLTADPAVAVRLYQGVFTIRRPVLGYGLSGVVERVGSAVTRFEVGDAVFGEAPQGGGFAEFTAVPETHLAAKPERVTHEQAAATPVAGITALQGLRDVGRLASGRTGPAPRVLVIGAGGAVGSAAVAIAKILGAHVTGLDGAAKHEFVLAHGADAVLDRRTDDFTTSCERWDVILDMIGSAPVAACRRALTPNGRYVAVSGKLRRTAWLSLFGGPRMAGLIAKPNAADLELLSGWLADGRLDPVVARTYPLEETADALRQVGAGGNLGAIVIGTVSGT</sequence>
<dbReference type="InterPro" id="IPR020843">
    <property type="entry name" value="ER"/>
</dbReference>
<feature type="domain" description="Enoyl reductase (ER)" evidence="2">
    <location>
        <begin position="40"/>
        <end position="347"/>
    </location>
</feature>
<dbReference type="CDD" id="cd08267">
    <property type="entry name" value="MDR1"/>
    <property type="match status" value="1"/>
</dbReference>
<dbReference type="PANTHER" id="PTHR44013">
    <property type="entry name" value="ZINC-TYPE ALCOHOL DEHYDROGENASE-LIKE PROTEIN C16A3.02C"/>
    <property type="match status" value="1"/>
</dbReference>
<dbReference type="SUPFAM" id="SSF51735">
    <property type="entry name" value="NAD(P)-binding Rossmann-fold domains"/>
    <property type="match status" value="1"/>
</dbReference>
<evidence type="ECO:0000256" key="1">
    <source>
        <dbReference type="SAM" id="MobiDB-lite"/>
    </source>
</evidence>
<dbReference type="EC" id="2.3.1.41" evidence="3"/>
<feature type="region of interest" description="Disordered" evidence="1">
    <location>
        <begin position="1"/>
        <end position="27"/>
    </location>
</feature>
<keyword evidence="3" id="KW-0012">Acyltransferase</keyword>
<evidence type="ECO:0000313" key="3">
    <source>
        <dbReference type="EMBL" id="QDU83169.1"/>
    </source>
</evidence>
<dbReference type="AlphaFoldDB" id="A0A518CVC6"/>
<dbReference type="InterPro" id="IPR052733">
    <property type="entry name" value="Chloroplast_QOR"/>
</dbReference>